<organism evidence="1 2">
    <name type="scientific">Pedobacter jejuensis</name>
    <dbReference type="NCBI Taxonomy" id="1268550"/>
    <lineage>
        <taxon>Bacteria</taxon>
        <taxon>Pseudomonadati</taxon>
        <taxon>Bacteroidota</taxon>
        <taxon>Sphingobacteriia</taxon>
        <taxon>Sphingobacteriales</taxon>
        <taxon>Sphingobacteriaceae</taxon>
        <taxon>Pedobacter</taxon>
    </lineage>
</organism>
<reference evidence="1 2" key="1">
    <citation type="submission" date="2018-10" db="EMBL/GenBank/DDBJ databases">
        <title>Genome sequencing of Pedobacter jejuensis TNB23.</title>
        <authorList>
            <person name="Cho Y.-J."/>
            <person name="Cho A."/>
            <person name="Kim O.-S."/>
        </authorList>
    </citation>
    <scope>NUCLEOTIDE SEQUENCE [LARGE SCALE GENOMIC DNA]</scope>
    <source>
        <strain evidence="1 2">TNB23</strain>
    </source>
</reference>
<accession>A0A3N0BPI0</accession>
<evidence type="ECO:0000313" key="2">
    <source>
        <dbReference type="Proteomes" id="UP000274046"/>
    </source>
</evidence>
<comment type="caution">
    <text evidence="1">The sequence shown here is derived from an EMBL/GenBank/DDBJ whole genome shotgun (WGS) entry which is preliminary data.</text>
</comment>
<proteinExistence type="predicted"/>
<dbReference type="EMBL" id="RBEE01000043">
    <property type="protein sequence ID" value="RNL50762.1"/>
    <property type="molecule type" value="Genomic_DNA"/>
</dbReference>
<evidence type="ECO:0000313" key="1">
    <source>
        <dbReference type="EMBL" id="RNL50762.1"/>
    </source>
</evidence>
<name>A0A3N0BPI0_9SPHI</name>
<dbReference type="AlphaFoldDB" id="A0A3N0BPI0"/>
<keyword evidence="2" id="KW-1185">Reference proteome</keyword>
<protein>
    <submittedName>
        <fullName evidence="1">Uncharacterized protein</fullName>
    </submittedName>
</protein>
<dbReference type="Proteomes" id="UP000274046">
    <property type="component" value="Unassembled WGS sequence"/>
</dbReference>
<dbReference type="RefSeq" id="WP_123207188.1">
    <property type="nucleotide sequence ID" value="NZ_RBEE01000043.1"/>
</dbReference>
<sequence length="100" mass="11226">MKKVKVNFKEIPRFIDLNGIDCTPADLVQVLSNGIFTGVSSVKLAIELDGIARKLHKGEDAEVTSEELQEVINIVDAIKLYVPWCQRIIIDFLTNKLNTK</sequence>
<gene>
    <name evidence="1" type="ORF">D7004_17900</name>
</gene>